<feature type="compositionally biased region" description="Polar residues" evidence="1">
    <location>
        <begin position="28"/>
        <end position="39"/>
    </location>
</feature>
<dbReference type="GO" id="GO:0005634">
    <property type="term" value="C:nucleus"/>
    <property type="evidence" value="ECO:0007669"/>
    <property type="project" value="InterPro"/>
</dbReference>
<feature type="region of interest" description="Disordered" evidence="1">
    <location>
        <begin position="96"/>
        <end position="132"/>
    </location>
</feature>
<gene>
    <name evidence="3" type="ORF">TRICI_004704</name>
</gene>
<proteinExistence type="predicted"/>
<dbReference type="AlphaFoldDB" id="A0A642V092"/>
<dbReference type="Proteomes" id="UP000761534">
    <property type="component" value="Unassembled WGS sequence"/>
</dbReference>
<feature type="compositionally biased region" description="Acidic residues" evidence="1">
    <location>
        <begin position="391"/>
        <end position="413"/>
    </location>
</feature>
<evidence type="ECO:0000256" key="1">
    <source>
        <dbReference type="SAM" id="MobiDB-lite"/>
    </source>
</evidence>
<organism evidence="3 4">
    <name type="scientific">Trichomonascus ciferrii</name>
    <dbReference type="NCBI Taxonomy" id="44093"/>
    <lineage>
        <taxon>Eukaryota</taxon>
        <taxon>Fungi</taxon>
        <taxon>Dikarya</taxon>
        <taxon>Ascomycota</taxon>
        <taxon>Saccharomycotina</taxon>
        <taxon>Dipodascomycetes</taxon>
        <taxon>Dipodascales</taxon>
        <taxon>Trichomonascaceae</taxon>
        <taxon>Trichomonascus</taxon>
        <taxon>Trichomonascus ciferrii complex</taxon>
    </lineage>
</organism>
<dbReference type="PANTHER" id="PTHR12785">
    <property type="entry name" value="SPLICING FACTOR 3B"/>
    <property type="match status" value="1"/>
</dbReference>
<evidence type="ECO:0000313" key="3">
    <source>
        <dbReference type="EMBL" id="KAA8908891.1"/>
    </source>
</evidence>
<dbReference type="VEuPathDB" id="FungiDB:TRICI_004704"/>
<sequence>MAEKKKRSKNQVRRERAKAKKAAEREQQVCNANESTNSVKEVNEQVKDDIDYVNDESQAAEQVDLIEDGGLEGMLNDPNFAQYKSIMDRFYTAEWTGGESSRRDEDGKGQIFYSDDEDEEMEDSLTESGGELSNWLSKKKARKLKKPPLAELKAYAPRPDLVEWYDADAPDPQLVVQLKAARGAVPVPEHWQSKRDYLSGKRGIKKAPFDLPDYIKVTGIMDMRDALKEDDQTLRQKMRERVQPKMGQLDVDYQKLHDAFFKFQTKPRLFKYGEVYYEGKEYETDMSKFRPGKISQRLTEALNIPPNAPPPYLLNMQRYGPPPSYPGLKIPGLNAPIPPGAQWGFHPGGYGTPPLDEKGVPLYGDVYGVTQSNKRGNILGVKPETKRWGEMIDDDSDEDEEEDEEEEEREDDETSQRQLEDEEGQGYVDEEAALAAEAQQQEEEEPIVERIELRKNKPQSTEEVDDDGEPRQLYQVLEQKETAPTGFSGSKAAYEIPSDKPQRKRRRFEDAPATTDSNNDPNVQKDIDDLIQSEVQKKKHRQS</sequence>
<feature type="region of interest" description="Disordered" evidence="1">
    <location>
        <begin position="1"/>
        <end position="39"/>
    </location>
</feature>
<comment type="caution">
    <text evidence="3">The sequence shown here is derived from an EMBL/GenBank/DDBJ whole genome shotgun (WGS) entry which is preliminary data.</text>
</comment>
<dbReference type="PANTHER" id="PTHR12785:SF6">
    <property type="entry name" value="SPLICING FACTOR 3B SUBUNIT 2"/>
    <property type="match status" value="1"/>
</dbReference>
<reference evidence="3" key="1">
    <citation type="journal article" date="2019" name="G3 (Bethesda)">
        <title>Genome Assemblies of Two Rare Opportunistic Yeast Pathogens: Diutina rugosa (syn. Candida rugosa) and Trichomonascus ciferrii (syn. Candida ciferrii).</title>
        <authorList>
            <person name="Mixao V."/>
            <person name="Saus E."/>
            <person name="Hansen A.P."/>
            <person name="Lass-Florl C."/>
            <person name="Gabaldon T."/>
        </authorList>
    </citation>
    <scope>NUCLEOTIDE SEQUENCE</scope>
    <source>
        <strain evidence="3">CBS 4856</strain>
    </source>
</reference>
<dbReference type="InterPro" id="IPR006568">
    <property type="entry name" value="PSP_pro-rich"/>
</dbReference>
<accession>A0A642V092</accession>
<dbReference type="InterPro" id="IPR007180">
    <property type="entry name" value="DUF382"/>
</dbReference>
<evidence type="ECO:0000313" key="4">
    <source>
        <dbReference type="Proteomes" id="UP000761534"/>
    </source>
</evidence>
<name>A0A642V092_9ASCO</name>
<dbReference type="SMART" id="SM00581">
    <property type="entry name" value="PSP"/>
    <property type="match status" value="1"/>
</dbReference>
<protein>
    <recommendedName>
        <fullName evidence="2">PSP proline-rich domain-containing protein</fullName>
    </recommendedName>
</protein>
<feature type="region of interest" description="Disordered" evidence="1">
    <location>
        <begin position="378"/>
        <end position="528"/>
    </location>
</feature>
<dbReference type="InterPro" id="IPR052584">
    <property type="entry name" value="U2_snRNP_Complex_Component"/>
</dbReference>
<feature type="compositionally biased region" description="Basic residues" evidence="1">
    <location>
        <begin position="1"/>
        <end position="20"/>
    </location>
</feature>
<dbReference type="Pfam" id="PF04046">
    <property type="entry name" value="PSP"/>
    <property type="match status" value="1"/>
</dbReference>
<feature type="domain" description="PSP proline-rich" evidence="2">
    <location>
        <begin position="286"/>
        <end position="339"/>
    </location>
</feature>
<dbReference type="OrthoDB" id="10260794at2759"/>
<evidence type="ECO:0000259" key="2">
    <source>
        <dbReference type="SMART" id="SM00581"/>
    </source>
</evidence>
<dbReference type="EMBL" id="SWFS01000356">
    <property type="protein sequence ID" value="KAA8908891.1"/>
    <property type="molecule type" value="Genomic_DNA"/>
</dbReference>
<keyword evidence="4" id="KW-1185">Reference proteome</keyword>
<feature type="compositionally biased region" description="Acidic residues" evidence="1">
    <location>
        <begin position="114"/>
        <end position="125"/>
    </location>
</feature>
<feature type="compositionally biased region" description="Acidic residues" evidence="1">
    <location>
        <begin position="420"/>
        <end position="432"/>
    </location>
</feature>
<dbReference type="Pfam" id="PF04037">
    <property type="entry name" value="DUF382"/>
    <property type="match status" value="1"/>
</dbReference>